<feature type="region of interest" description="Disordered" evidence="1">
    <location>
        <begin position="237"/>
        <end position="413"/>
    </location>
</feature>
<feature type="compositionally biased region" description="Low complexity" evidence="1">
    <location>
        <begin position="377"/>
        <end position="395"/>
    </location>
</feature>
<protein>
    <submittedName>
        <fullName evidence="3">Uncharacterized protein</fullName>
    </submittedName>
</protein>
<evidence type="ECO:0000256" key="2">
    <source>
        <dbReference type="SAM" id="Phobius"/>
    </source>
</evidence>
<evidence type="ECO:0000256" key="1">
    <source>
        <dbReference type="SAM" id="MobiDB-lite"/>
    </source>
</evidence>
<feature type="compositionally biased region" description="Gly residues" evidence="1">
    <location>
        <begin position="240"/>
        <end position="302"/>
    </location>
</feature>
<keyword evidence="2" id="KW-1133">Transmembrane helix</keyword>
<dbReference type="Proteomes" id="UP001523369">
    <property type="component" value="Unassembled WGS sequence"/>
</dbReference>
<dbReference type="EMBL" id="JAMYJR010000007">
    <property type="protein sequence ID" value="MCO8270708.1"/>
    <property type="molecule type" value="Genomic_DNA"/>
</dbReference>
<accession>A0ABT1DIQ0</accession>
<evidence type="ECO:0000313" key="3">
    <source>
        <dbReference type="EMBL" id="MCO8270708.1"/>
    </source>
</evidence>
<organism evidence="3 4">
    <name type="scientific">Paractinoplanes aksuensis</name>
    <dbReference type="NCBI Taxonomy" id="2939490"/>
    <lineage>
        <taxon>Bacteria</taxon>
        <taxon>Bacillati</taxon>
        <taxon>Actinomycetota</taxon>
        <taxon>Actinomycetes</taxon>
        <taxon>Micromonosporales</taxon>
        <taxon>Micromonosporaceae</taxon>
        <taxon>Paractinoplanes</taxon>
    </lineage>
</organism>
<comment type="caution">
    <text evidence="3">The sequence shown here is derived from an EMBL/GenBank/DDBJ whole genome shotgun (WGS) entry which is preliminary data.</text>
</comment>
<feature type="transmembrane region" description="Helical" evidence="2">
    <location>
        <begin position="443"/>
        <end position="462"/>
    </location>
</feature>
<reference evidence="3 4" key="1">
    <citation type="submission" date="2022-06" db="EMBL/GenBank/DDBJ databases">
        <title>New Species of the Genus Actinoplanes, ActinopZanes ferrugineus.</title>
        <authorList>
            <person name="Ding P."/>
        </authorList>
    </citation>
    <scope>NUCLEOTIDE SEQUENCE [LARGE SCALE GENOMIC DNA]</scope>
    <source>
        <strain evidence="3 4">TRM88003</strain>
    </source>
</reference>
<proteinExistence type="predicted"/>
<sequence length="474" mass="48008">MRRPAYRRAAATPSGRNRRVFAVGAVIAALGAAVGFASLSGAAENDRPEGSGAGKVVNGQVILTDTCIDSTLAPHDGFQLGSKCVSTEFGEVGEAKDNPSLLITDAPQEVAPNTPFSLKISTRNLIRDRFLAAGKGGYYVESSVLRDGLVRGHFHTACRMLDNTDEAPAPDPVPAFFVATEDSKGSATPDEVTIAVPGVPTEGTAQCSSWAGDGSHRVPMMVRANQTPAIDSVRITVRNAGGGDNGGGDNGGGDNGGDGDNGGNNGGGNNGGGDNGGDGDNDGGNNGGGDNGGDGDNGGGTPGNPTTTISPTKPTKPPVNNPTTTPPTVKDDFTPDPTKPATTTKPTKPATTKPATAGNENAGNGGNENSDDEDQNEAPPATKAPKPKPTVSKTPIAGTDYTYEDGQFNSGNKAPVEDQVAQVQASTKKDDGGLLALTGNNTVAVVGGAAVLLMIGLIIMALTRRRRLPGSTWE</sequence>
<name>A0ABT1DIQ0_9ACTN</name>
<gene>
    <name evidence="3" type="ORF">M1L60_08855</name>
</gene>
<evidence type="ECO:0000313" key="4">
    <source>
        <dbReference type="Proteomes" id="UP001523369"/>
    </source>
</evidence>
<keyword evidence="4" id="KW-1185">Reference proteome</keyword>
<keyword evidence="2" id="KW-0812">Transmembrane</keyword>
<feature type="compositionally biased region" description="Low complexity" evidence="1">
    <location>
        <begin position="335"/>
        <end position="362"/>
    </location>
</feature>
<dbReference type="RefSeq" id="WP_253236842.1">
    <property type="nucleotide sequence ID" value="NZ_JAMYJR010000007.1"/>
</dbReference>
<keyword evidence="2" id="KW-0472">Membrane</keyword>